<evidence type="ECO:0000313" key="2">
    <source>
        <dbReference type="Proteomes" id="UP000821866"/>
    </source>
</evidence>
<reference evidence="1" key="1">
    <citation type="journal article" date="2020" name="Cell">
        <title>Large-Scale Comparative Analyses of Tick Genomes Elucidate Their Genetic Diversity and Vector Capacities.</title>
        <authorList>
            <consortium name="Tick Genome and Microbiome Consortium (TIGMIC)"/>
            <person name="Jia N."/>
            <person name="Wang J."/>
            <person name="Shi W."/>
            <person name="Du L."/>
            <person name="Sun Y."/>
            <person name="Zhan W."/>
            <person name="Jiang J.F."/>
            <person name="Wang Q."/>
            <person name="Zhang B."/>
            <person name="Ji P."/>
            <person name="Bell-Sakyi L."/>
            <person name="Cui X.M."/>
            <person name="Yuan T.T."/>
            <person name="Jiang B.G."/>
            <person name="Yang W.F."/>
            <person name="Lam T.T."/>
            <person name="Chang Q.C."/>
            <person name="Ding S.J."/>
            <person name="Wang X.J."/>
            <person name="Zhu J.G."/>
            <person name="Ruan X.D."/>
            <person name="Zhao L."/>
            <person name="Wei J.T."/>
            <person name="Ye R.Z."/>
            <person name="Que T.C."/>
            <person name="Du C.H."/>
            <person name="Zhou Y.H."/>
            <person name="Cheng J.X."/>
            <person name="Dai P.F."/>
            <person name="Guo W.B."/>
            <person name="Han X.H."/>
            <person name="Huang E.J."/>
            <person name="Li L.F."/>
            <person name="Wei W."/>
            <person name="Gao Y.C."/>
            <person name="Liu J.Z."/>
            <person name="Shao H.Z."/>
            <person name="Wang X."/>
            <person name="Wang C.C."/>
            <person name="Yang T.C."/>
            <person name="Huo Q.B."/>
            <person name="Li W."/>
            <person name="Chen H.Y."/>
            <person name="Chen S.E."/>
            <person name="Zhou L.G."/>
            <person name="Ni X.B."/>
            <person name="Tian J.H."/>
            <person name="Sheng Y."/>
            <person name="Liu T."/>
            <person name="Pan Y.S."/>
            <person name="Xia L.Y."/>
            <person name="Li J."/>
            <person name="Zhao F."/>
            <person name="Cao W.C."/>
        </authorList>
    </citation>
    <scope>NUCLEOTIDE SEQUENCE</scope>
    <source>
        <strain evidence="1">Rmic-2018</strain>
    </source>
</reference>
<dbReference type="EMBL" id="JABSTU010000007">
    <property type="protein sequence ID" value="KAH8024681.1"/>
    <property type="molecule type" value="Genomic_DNA"/>
</dbReference>
<sequence>MHRGQREVLPKKPVGTLATTTPLVRDASEVLFHSQIDDMASSTIRRKRCGVAKSASRPTAASVRPARTWSSSAAWAVRNRCWVDRRCLNKVFQEAEEDDDDTKEIEAELNRKPGRTEAPFSMRKTAWRGASNVRWAEDEPVAKLNKKPYYSRALVNGHELH</sequence>
<organism evidence="1 2">
    <name type="scientific">Rhipicephalus microplus</name>
    <name type="common">Cattle tick</name>
    <name type="synonym">Boophilus microplus</name>
    <dbReference type="NCBI Taxonomy" id="6941"/>
    <lineage>
        <taxon>Eukaryota</taxon>
        <taxon>Metazoa</taxon>
        <taxon>Ecdysozoa</taxon>
        <taxon>Arthropoda</taxon>
        <taxon>Chelicerata</taxon>
        <taxon>Arachnida</taxon>
        <taxon>Acari</taxon>
        <taxon>Parasitiformes</taxon>
        <taxon>Ixodida</taxon>
        <taxon>Ixodoidea</taxon>
        <taxon>Ixodidae</taxon>
        <taxon>Rhipicephalinae</taxon>
        <taxon>Rhipicephalus</taxon>
        <taxon>Boophilus</taxon>
    </lineage>
</organism>
<accession>A0A9J6DRV3</accession>
<reference evidence="1" key="2">
    <citation type="submission" date="2021-09" db="EMBL/GenBank/DDBJ databases">
        <authorList>
            <person name="Jia N."/>
            <person name="Wang J."/>
            <person name="Shi W."/>
            <person name="Du L."/>
            <person name="Sun Y."/>
            <person name="Zhan W."/>
            <person name="Jiang J."/>
            <person name="Wang Q."/>
            <person name="Zhang B."/>
            <person name="Ji P."/>
            <person name="Sakyi L.B."/>
            <person name="Cui X."/>
            <person name="Yuan T."/>
            <person name="Jiang B."/>
            <person name="Yang W."/>
            <person name="Lam T.T.-Y."/>
            <person name="Chang Q."/>
            <person name="Ding S."/>
            <person name="Wang X."/>
            <person name="Zhu J."/>
            <person name="Ruan X."/>
            <person name="Zhao L."/>
            <person name="Wei J."/>
            <person name="Que T."/>
            <person name="Du C."/>
            <person name="Cheng J."/>
            <person name="Dai P."/>
            <person name="Han X."/>
            <person name="Huang E."/>
            <person name="Gao Y."/>
            <person name="Liu J."/>
            <person name="Shao H."/>
            <person name="Ye R."/>
            <person name="Li L."/>
            <person name="Wei W."/>
            <person name="Wang X."/>
            <person name="Wang C."/>
            <person name="Huo Q."/>
            <person name="Li W."/>
            <person name="Guo W."/>
            <person name="Chen H."/>
            <person name="Chen S."/>
            <person name="Zhou L."/>
            <person name="Zhou L."/>
            <person name="Ni X."/>
            <person name="Tian J."/>
            <person name="Zhou Y."/>
            <person name="Sheng Y."/>
            <person name="Liu T."/>
            <person name="Pan Y."/>
            <person name="Xia L."/>
            <person name="Li J."/>
            <person name="Zhao F."/>
            <person name="Cao W."/>
        </authorList>
    </citation>
    <scope>NUCLEOTIDE SEQUENCE</scope>
    <source>
        <strain evidence="1">Rmic-2018</strain>
        <tissue evidence="1">Larvae</tissue>
    </source>
</reference>
<gene>
    <name evidence="1" type="ORF">HPB51_000512</name>
</gene>
<evidence type="ECO:0000313" key="1">
    <source>
        <dbReference type="EMBL" id="KAH8024681.1"/>
    </source>
</evidence>
<dbReference type="VEuPathDB" id="VectorBase:LOC119172320"/>
<keyword evidence="2" id="KW-1185">Reference proteome</keyword>
<comment type="caution">
    <text evidence="1">The sequence shown here is derived from an EMBL/GenBank/DDBJ whole genome shotgun (WGS) entry which is preliminary data.</text>
</comment>
<name>A0A9J6DRV3_RHIMP</name>
<proteinExistence type="predicted"/>
<dbReference type="AlphaFoldDB" id="A0A9J6DRV3"/>
<protein>
    <submittedName>
        <fullName evidence="1">Uncharacterized protein</fullName>
    </submittedName>
</protein>
<dbReference type="Proteomes" id="UP000821866">
    <property type="component" value="Unassembled WGS sequence"/>
</dbReference>